<sequence>MRPRSASASMTTPGSMSPRIDGPRIRPAPISPTSPGYPIRSASSPAAFATARRRSISRTGIIVPLLLSG</sequence>
<organism evidence="2 3">
    <name type="scientific">Methanocalculus chunghsingensis</name>
    <dbReference type="NCBI Taxonomy" id="156457"/>
    <lineage>
        <taxon>Archaea</taxon>
        <taxon>Methanobacteriati</taxon>
        <taxon>Methanobacteriota</taxon>
        <taxon>Stenosarchaea group</taxon>
        <taxon>Methanomicrobia</taxon>
        <taxon>Methanomicrobiales</taxon>
        <taxon>Methanocalculaceae</taxon>
        <taxon>Methanocalculus</taxon>
    </lineage>
</organism>
<dbReference type="EMBL" id="JWHL01000008">
    <property type="protein sequence ID" value="MBR1369107.1"/>
    <property type="molecule type" value="Genomic_DNA"/>
</dbReference>
<evidence type="ECO:0000313" key="3">
    <source>
        <dbReference type="Proteomes" id="UP000730161"/>
    </source>
</evidence>
<comment type="caution">
    <text evidence="2">The sequence shown here is derived from an EMBL/GenBank/DDBJ whole genome shotgun (WGS) entry which is preliminary data.</text>
</comment>
<evidence type="ECO:0000313" key="2">
    <source>
        <dbReference type="EMBL" id="MBR1369107.1"/>
    </source>
</evidence>
<proteinExistence type="predicted"/>
<name>A0A8J7W9Y3_9EURY</name>
<dbReference type="AlphaFoldDB" id="A0A8J7W9Y3"/>
<dbReference type="Proteomes" id="UP000730161">
    <property type="component" value="Unassembled WGS sequence"/>
</dbReference>
<protein>
    <submittedName>
        <fullName evidence="2">Uncharacterized protein</fullName>
    </submittedName>
</protein>
<gene>
    <name evidence="2" type="ORF">RJ53_06200</name>
</gene>
<evidence type="ECO:0000256" key="1">
    <source>
        <dbReference type="SAM" id="MobiDB-lite"/>
    </source>
</evidence>
<reference evidence="2" key="1">
    <citation type="submission" date="2014-12" db="EMBL/GenBank/DDBJ databases">
        <authorList>
            <person name="Huang H.-H."/>
            <person name="Chen S.-C."/>
            <person name="Lai M.-C."/>
        </authorList>
    </citation>
    <scope>NUCLEOTIDE SEQUENCE</scope>
    <source>
        <strain evidence="2">K1F9705b</strain>
    </source>
</reference>
<feature type="region of interest" description="Disordered" evidence="1">
    <location>
        <begin position="1"/>
        <end position="43"/>
    </location>
</feature>
<feature type="compositionally biased region" description="Polar residues" evidence="1">
    <location>
        <begin position="1"/>
        <end position="15"/>
    </location>
</feature>
<accession>A0A8J7W9Y3</accession>
<keyword evidence="3" id="KW-1185">Reference proteome</keyword>